<evidence type="ECO:0000313" key="1">
    <source>
        <dbReference type="EMBL" id="OBQ42602.1"/>
    </source>
</evidence>
<sequence length="97" mass="10529">MNPIDIQITQVDRLGLLLAQIADLTKEADTIKDQLKEAATAGGPSSYEGNLYRATVVSSNRQVVDYKGLVADLGVTDEQLQMFTKITAVFAVKTVSR</sequence>
<dbReference type="AlphaFoldDB" id="A0A1B7WZS6"/>
<organism evidence="1 2">
    <name type="scientific">Aphanizomenon flos-aquae WA102</name>
    <dbReference type="NCBI Taxonomy" id="1710896"/>
    <lineage>
        <taxon>Bacteria</taxon>
        <taxon>Bacillati</taxon>
        <taxon>Cyanobacteriota</taxon>
        <taxon>Cyanophyceae</taxon>
        <taxon>Nostocales</taxon>
        <taxon>Aphanizomenonaceae</taxon>
        <taxon>Aphanizomenon</taxon>
    </lineage>
</organism>
<dbReference type="Proteomes" id="UP000092093">
    <property type="component" value="Unassembled WGS sequence"/>
</dbReference>
<comment type="caution">
    <text evidence="1">The sequence shown here is derived from an EMBL/GenBank/DDBJ whole genome shotgun (WGS) entry which is preliminary data.</text>
</comment>
<gene>
    <name evidence="1" type="ORF">AN484_16890</name>
</gene>
<dbReference type="EMBL" id="LJOW01000096">
    <property type="protein sequence ID" value="OBQ42602.1"/>
    <property type="molecule type" value="Genomic_DNA"/>
</dbReference>
<evidence type="ECO:0000313" key="2">
    <source>
        <dbReference type="Proteomes" id="UP000092093"/>
    </source>
</evidence>
<protein>
    <submittedName>
        <fullName evidence="1">Uncharacterized protein</fullName>
    </submittedName>
</protein>
<name>A0A1B7WZS6_APHFL</name>
<proteinExistence type="predicted"/>
<accession>A0A1B7WZS6</accession>
<reference evidence="1 2" key="1">
    <citation type="submission" date="2015-09" db="EMBL/GenBank/DDBJ databases">
        <title>Aphanizomenon flos-aquae WA102.</title>
        <authorList>
            <person name="Driscoll C."/>
        </authorList>
    </citation>
    <scope>NUCLEOTIDE SEQUENCE [LARGE SCALE GENOMIC DNA]</scope>
    <source>
        <strain evidence="1">WA102</strain>
    </source>
</reference>